<dbReference type="PROSITE" id="PS51832">
    <property type="entry name" value="HD_GYP"/>
    <property type="match status" value="1"/>
</dbReference>
<dbReference type="EMBL" id="CADCVD010000148">
    <property type="protein sequence ID" value="CAA9455403.1"/>
    <property type="molecule type" value="Genomic_DNA"/>
</dbReference>
<dbReference type="PANTHER" id="PTHR43155">
    <property type="entry name" value="CYCLIC DI-GMP PHOSPHODIESTERASE PA4108-RELATED"/>
    <property type="match status" value="1"/>
</dbReference>
<proteinExistence type="predicted"/>
<dbReference type="InterPro" id="IPR003607">
    <property type="entry name" value="HD/PDEase_dom"/>
</dbReference>
<reference evidence="3" key="1">
    <citation type="submission" date="2020-02" db="EMBL/GenBank/DDBJ databases">
        <authorList>
            <person name="Meier V. D."/>
        </authorList>
    </citation>
    <scope>NUCLEOTIDE SEQUENCE</scope>
    <source>
        <strain evidence="3">AVDCRST_MAG37</strain>
    </source>
</reference>
<feature type="domain" description="HD-GYP" evidence="2">
    <location>
        <begin position="1"/>
        <end position="92"/>
    </location>
</feature>
<dbReference type="SUPFAM" id="SSF109604">
    <property type="entry name" value="HD-domain/PDEase-like"/>
    <property type="match status" value="1"/>
</dbReference>
<evidence type="ECO:0000313" key="3">
    <source>
        <dbReference type="EMBL" id="CAA9455403.1"/>
    </source>
</evidence>
<dbReference type="InterPro" id="IPR037522">
    <property type="entry name" value="HD_GYP_dom"/>
</dbReference>
<evidence type="ECO:0000259" key="2">
    <source>
        <dbReference type="PROSITE" id="PS51832"/>
    </source>
</evidence>
<gene>
    <name evidence="3" type="ORF">AVDCRST_MAG37-2902</name>
</gene>
<accession>A0A6J4QU99</accession>
<dbReference type="Gene3D" id="1.10.3210.10">
    <property type="entry name" value="Hypothetical protein af1432"/>
    <property type="match status" value="1"/>
</dbReference>
<protein>
    <recommendedName>
        <fullName evidence="2">HD-GYP domain-containing protein</fullName>
    </recommendedName>
</protein>
<dbReference type="Pfam" id="PF13487">
    <property type="entry name" value="HD_5"/>
    <property type="match status" value="1"/>
</dbReference>
<sequence>MPRSRSKHEHWDGKGYPDNLSGERIPLASRVILAFDAFHAMTSDRPYRRAIEVQAALEELDENAGEQFDPDTVKALLEIVGSHLSARKGSSRGG</sequence>
<feature type="region of interest" description="Disordered" evidence="1">
    <location>
        <begin position="1"/>
        <end position="22"/>
    </location>
</feature>
<dbReference type="CDD" id="cd00077">
    <property type="entry name" value="HDc"/>
    <property type="match status" value="1"/>
</dbReference>
<evidence type="ECO:0000256" key="1">
    <source>
        <dbReference type="SAM" id="MobiDB-lite"/>
    </source>
</evidence>
<name>A0A6J4QU99_9ACTN</name>
<organism evidence="3">
    <name type="scientific">uncultured Rubrobacteraceae bacterium</name>
    <dbReference type="NCBI Taxonomy" id="349277"/>
    <lineage>
        <taxon>Bacteria</taxon>
        <taxon>Bacillati</taxon>
        <taxon>Actinomycetota</taxon>
        <taxon>Rubrobacteria</taxon>
        <taxon>Rubrobacterales</taxon>
        <taxon>Rubrobacteraceae</taxon>
        <taxon>environmental samples</taxon>
    </lineage>
</organism>
<dbReference type="AlphaFoldDB" id="A0A6J4QU99"/>